<accession>A0A4Y2X127</accession>
<comment type="caution">
    <text evidence="5">The sequence shown here is derived from an EMBL/GenBank/DDBJ whole genome shotgun (WGS) entry which is preliminary data.</text>
</comment>
<sequence length="220" mass="25426">MAEIMLTNKGKPCLILDGYQHRINVKKKDTISWLCLKNEKNKCKRRMKTNHQNIILSKKEHSCVPNLQEIDVKKTMQKCRKRVREEIFMPMHKFFREEMANIYNKGYGLVTESRTYNNAKTCSERRKILGTVENSLNIKFSEDTNFFSDGKSFLYLEFLNDDGKRVLETENFLTNGKIFFFDGTFKSLSNLHDYTRAGAARAIRATAYGARIPDGAIAGA</sequence>
<organism evidence="5 6">
    <name type="scientific">Araneus ventricosus</name>
    <name type="common">Orbweaver spider</name>
    <name type="synonym">Epeira ventricosa</name>
    <dbReference type="NCBI Taxonomy" id="182803"/>
    <lineage>
        <taxon>Eukaryota</taxon>
        <taxon>Metazoa</taxon>
        <taxon>Ecdysozoa</taxon>
        <taxon>Arthropoda</taxon>
        <taxon>Chelicerata</taxon>
        <taxon>Arachnida</taxon>
        <taxon>Araneae</taxon>
        <taxon>Araneomorphae</taxon>
        <taxon>Entelegynae</taxon>
        <taxon>Araneoidea</taxon>
        <taxon>Araneidae</taxon>
        <taxon>Araneus</taxon>
    </lineage>
</organism>
<evidence type="ECO:0000259" key="4">
    <source>
        <dbReference type="Pfam" id="PF04500"/>
    </source>
</evidence>
<name>A0A4Y2X127_ARAVE</name>
<proteinExistence type="predicted"/>
<dbReference type="Gene3D" id="2.20.25.240">
    <property type="match status" value="1"/>
</dbReference>
<keyword evidence="3" id="KW-0862">Zinc</keyword>
<dbReference type="GO" id="GO:0008270">
    <property type="term" value="F:zinc ion binding"/>
    <property type="evidence" value="ECO:0007669"/>
    <property type="project" value="UniProtKB-KW"/>
</dbReference>
<feature type="domain" description="FLYWCH-type" evidence="4">
    <location>
        <begin position="7"/>
        <end position="61"/>
    </location>
</feature>
<keyword evidence="1" id="KW-0479">Metal-binding</keyword>
<evidence type="ECO:0000256" key="2">
    <source>
        <dbReference type="ARBA" id="ARBA00022771"/>
    </source>
</evidence>
<dbReference type="Proteomes" id="UP000499080">
    <property type="component" value="Unassembled WGS sequence"/>
</dbReference>
<protein>
    <recommendedName>
        <fullName evidence="4">FLYWCH-type domain-containing protein</fullName>
    </recommendedName>
</protein>
<gene>
    <name evidence="5" type="ORF">AVEN_218369_1</name>
</gene>
<keyword evidence="2" id="KW-0863">Zinc-finger</keyword>
<evidence type="ECO:0000313" key="5">
    <source>
        <dbReference type="EMBL" id="GBO42848.1"/>
    </source>
</evidence>
<dbReference type="EMBL" id="BGPR01069106">
    <property type="protein sequence ID" value="GBO42848.1"/>
    <property type="molecule type" value="Genomic_DNA"/>
</dbReference>
<reference evidence="5 6" key="1">
    <citation type="journal article" date="2019" name="Sci. Rep.">
        <title>Orb-weaving spider Araneus ventricosus genome elucidates the spidroin gene catalogue.</title>
        <authorList>
            <person name="Kono N."/>
            <person name="Nakamura H."/>
            <person name="Ohtoshi R."/>
            <person name="Moran D.A.P."/>
            <person name="Shinohara A."/>
            <person name="Yoshida Y."/>
            <person name="Fujiwara M."/>
            <person name="Mori M."/>
            <person name="Tomita M."/>
            <person name="Arakawa K."/>
        </authorList>
    </citation>
    <scope>NUCLEOTIDE SEQUENCE [LARGE SCALE GENOMIC DNA]</scope>
</reference>
<dbReference type="Pfam" id="PF04500">
    <property type="entry name" value="FLYWCH"/>
    <property type="match status" value="1"/>
</dbReference>
<dbReference type="AlphaFoldDB" id="A0A4Y2X127"/>
<evidence type="ECO:0000313" key="6">
    <source>
        <dbReference type="Proteomes" id="UP000499080"/>
    </source>
</evidence>
<evidence type="ECO:0000256" key="3">
    <source>
        <dbReference type="ARBA" id="ARBA00022833"/>
    </source>
</evidence>
<dbReference type="OrthoDB" id="7473405at2759"/>
<evidence type="ECO:0000256" key="1">
    <source>
        <dbReference type="ARBA" id="ARBA00022723"/>
    </source>
</evidence>
<dbReference type="InterPro" id="IPR007588">
    <property type="entry name" value="Znf_FLYWCH"/>
</dbReference>
<keyword evidence="6" id="KW-1185">Reference proteome</keyword>